<reference evidence="2 3" key="1">
    <citation type="submission" date="2014-04" db="EMBL/GenBank/DDBJ databases">
        <authorList>
            <consortium name="DOE Joint Genome Institute"/>
            <person name="Kuo A."/>
            <person name="Kohler A."/>
            <person name="Jargeat P."/>
            <person name="Nagy L.G."/>
            <person name="Floudas D."/>
            <person name="Copeland A."/>
            <person name="Barry K.W."/>
            <person name="Cichocki N."/>
            <person name="Veneault-Fourrey C."/>
            <person name="LaButti K."/>
            <person name="Lindquist E.A."/>
            <person name="Lipzen A."/>
            <person name="Lundell T."/>
            <person name="Morin E."/>
            <person name="Murat C."/>
            <person name="Sun H."/>
            <person name="Tunlid A."/>
            <person name="Henrissat B."/>
            <person name="Grigoriev I.V."/>
            <person name="Hibbett D.S."/>
            <person name="Martin F."/>
            <person name="Nordberg H.P."/>
            <person name="Cantor M.N."/>
            <person name="Hua S.X."/>
        </authorList>
    </citation>
    <scope>NUCLEOTIDE SEQUENCE [LARGE SCALE GENOMIC DNA]</scope>
    <source>
        <strain evidence="2 3">Ve08.2h10</strain>
    </source>
</reference>
<evidence type="ECO:0000256" key="1">
    <source>
        <dbReference type="SAM" id="MobiDB-lite"/>
    </source>
</evidence>
<sequence>MAKYGKLTQKFHKCLFTLSAGRTLQHCMPAHRARVCRSKVQKLSNEQEQKIQDVCAILLTSDSPNIRAAAKGYRAHFDAHTELKCDARFEGLFNGRSRGQKRMLEHASDNFENNLPPTNRQHGVATAPNVLPSSPPPNAIAGPSTLAPFSSHNQIHASSSAVPYQHYPPIDFNFESCNYSSATTIPHPYYSTDTYSYHSYQ</sequence>
<proteinExistence type="predicted"/>
<name>A0A0D0D829_9AGAM</name>
<dbReference type="EMBL" id="KN826166">
    <property type="protein sequence ID" value="KIK79851.1"/>
    <property type="molecule type" value="Genomic_DNA"/>
</dbReference>
<feature type="region of interest" description="Disordered" evidence="1">
    <location>
        <begin position="114"/>
        <end position="145"/>
    </location>
</feature>
<protein>
    <submittedName>
        <fullName evidence="2">Uncharacterized protein</fullName>
    </submittedName>
</protein>
<reference evidence="3" key="2">
    <citation type="submission" date="2015-01" db="EMBL/GenBank/DDBJ databases">
        <title>Evolutionary Origins and Diversification of the Mycorrhizal Mutualists.</title>
        <authorList>
            <consortium name="DOE Joint Genome Institute"/>
            <consortium name="Mycorrhizal Genomics Consortium"/>
            <person name="Kohler A."/>
            <person name="Kuo A."/>
            <person name="Nagy L.G."/>
            <person name="Floudas D."/>
            <person name="Copeland A."/>
            <person name="Barry K.W."/>
            <person name="Cichocki N."/>
            <person name="Veneault-Fourrey C."/>
            <person name="LaButti K."/>
            <person name="Lindquist E.A."/>
            <person name="Lipzen A."/>
            <person name="Lundell T."/>
            <person name="Morin E."/>
            <person name="Murat C."/>
            <person name="Riley R."/>
            <person name="Ohm R."/>
            <person name="Sun H."/>
            <person name="Tunlid A."/>
            <person name="Henrissat B."/>
            <person name="Grigoriev I.V."/>
            <person name="Hibbett D.S."/>
            <person name="Martin F."/>
        </authorList>
    </citation>
    <scope>NUCLEOTIDE SEQUENCE [LARGE SCALE GENOMIC DNA]</scope>
    <source>
        <strain evidence="3">Ve08.2h10</strain>
    </source>
</reference>
<gene>
    <name evidence="2" type="ORF">PAXRUDRAFT_16105</name>
</gene>
<evidence type="ECO:0000313" key="2">
    <source>
        <dbReference type="EMBL" id="KIK79851.1"/>
    </source>
</evidence>
<dbReference type="HOGENOM" id="CLU_1360813_0_0_1"/>
<dbReference type="OrthoDB" id="2703749at2759"/>
<dbReference type="InParanoid" id="A0A0D0D829"/>
<dbReference type="AlphaFoldDB" id="A0A0D0D829"/>
<dbReference type="Proteomes" id="UP000054538">
    <property type="component" value="Unassembled WGS sequence"/>
</dbReference>
<evidence type="ECO:0000313" key="3">
    <source>
        <dbReference type="Proteomes" id="UP000054538"/>
    </source>
</evidence>
<organism evidence="2 3">
    <name type="scientific">Paxillus rubicundulus Ve08.2h10</name>
    <dbReference type="NCBI Taxonomy" id="930991"/>
    <lineage>
        <taxon>Eukaryota</taxon>
        <taxon>Fungi</taxon>
        <taxon>Dikarya</taxon>
        <taxon>Basidiomycota</taxon>
        <taxon>Agaricomycotina</taxon>
        <taxon>Agaricomycetes</taxon>
        <taxon>Agaricomycetidae</taxon>
        <taxon>Boletales</taxon>
        <taxon>Paxilineae</taxon>
        <taxon>Paxillaceae</taxon>
        <taxon>Paxillus</taxon>
    </lineage>
</organism>
<keyword evidence="3" id="KW-1185">Reference proteome</keyword>
<accession>A0A0D0D829</accession>